<keyword evidence="4 9" id="KW-0816">Tricarboxylic acid cycle</keyword>
<dbReference type="SUPFAM" id="SSF51645">
    <property type="entry name" value="Malate synthase G"/>
    <property type="match status" value="1"/>
</dbReference>
<dbReference type="GO" id="GO:0006099">
    <property type="term" value="P:tricarboxylic acid cycle"/>
    <property type="evidence" value="ECO:0007669"/>
    <property type="project" value="UniProtKB-KW"/>
</dbReference>
<dbReference type="InterPro" id="IPR044856">
    <property type="entry name" value="Malate_synth_C_sf"/>
</dbReference>
<dbReference type="FunFam" id="3.20.20.360:FF:000001">
    <property type="entry name" value="Malate synthase"/>
    <property type="match status" value="1"/>
</dbReference>
<evidence type="ECO:0000256" key="1">
    <source>
        <dbReference type="ARBA" id="ARBA00006394"/>
    </source>
</evidence>
<dbReference type="Pfam" id="PF20659">
    <property type="entry name" value="MS_C"/>
    <property type="match status" value="1"/>
</dbReference>
<feature type="region of interest" description="Disordered" evidence="10">
    <location>
        <begin position="1"/>
        <end position="26"/>
    </location>
</feature>
<feature type="domain" description="Malate synthase C-terminal" evidence="13">
    <location>
        <begin position="425"/>
        <end position="543"/>
    </location>
</feature>
<evidence type="ECO:0000259" key="11">
    <source>
        <dbReference type="Pfam" id="PF01274"/>
    </source>
</evidence>
<evidence type="ECO:0000256" key="5">
    <source>
        <dbReference type="ARBA" id="ARBA00022679"/>
    </source>
</evidence>
<dbReference type="PIRSF" id="PIRSF001363">
    <property type="entry name" value="Malate_synth"/>
    <property type="match status" value="1"/>
</dbReference>
<evidence type="ECO:0000256" key="10">
    <source>
        <dbReference type="SAM" id="MobiDB-lite"/>
    </source>
</evidence>
<dbReference type="InterPro" id="IPR006252">
    <property type="entry name" value="Malate_synthA"/>
</dbReference>
<dbReference type="GO" id="GO:0005737">
    <property type="term" value="C:cytoplasm"/>
    <property type="evidence" value="ECO:0007669"/>
    <property type="project" value="TreeGrafter"/>
</dbReference>
<dbReference type="CDD" id="cd00727">
    <property type="entry name" value="malate_synt_A"/>
    <property type="match status" value="1"/>
</dbReference>
<dbReference type="UniPathway" id="UPA00703">
    <property type="reaction ID" value="UER00720"/>
</dbReference>
<dbReference type="FunFam" id="1.20.1220.12:FF:000001">
    <property type="entry name" value="Malate synthase"/>
    <property type="match status" value="1"/>
</dbReference>
<evidence type="ECO:0000256" key="6">
    <source>
        <dbReference type="ARBA" id="ARBA00047918"/>
    </source>
</evidence>
<name>A0A1H9G3H4_9ACTN</name>
<evidence type="ECO:0000256" key="3">
    <source>
        <dbReference type="ARBA" id="ARBA00022435"/>
    </source>
</evidence>
<reference evidence="14 15" key="1">
    <citation type="submission" date="2016-10" db="EMBL/GenBank/DDBJ databases">
        <authorList>
            <person name="de Groot N.N."/>
        </authorList>
    </citation>
    <scope>NUCLEOTIDE SEQUENCE [LARGE SCALE GENOMIC DNA]</scope>
    <source>
        <strain evidence="14 15">CGMCC 4.3519</strain>
    </source>
</reference>
<organism evidence="14 15">
    <name type="scientific">Streptomyces radiopugnans</name>
    <dbReference type="NCBI Taxonomy" id="403935"/>
    <lineage>
        <taxon>Bacteria</taxon>
        <taxon>Bacillati</taxon>
        <taxon>Actinomycetota</taxon>
        <taxon>Actinomycetes</taxon>
        <taxon>Kitasatosporales</taxon>
        <taxon>Streptomycetaceae</taxon>
        <taxon>Streptomyces</taxon>
    </lineage>
</organism>
<dbReference type="InterPro" id="IPR001465">
    <property type="entry name" value="Malate_synthase_TIM"/>
</dbReference>
<dbReference type="GO" id="GO:0006097">
    <property type="term" value="P:glyoxylate cycle"/>
    <property type="evidence" value="ECO:0007669"/>
    <property type="project" value="UniProtKB-UniPathway"/>
</dbReference>
<feature type="active site" description="Proton donor" evidence="8">
    <location>
        <position position="459"/>
    </location>
</feature>
<dbReference type="InterPro" id="IPR046363">
    <property type="entry name" value="MS_N_TIM-barrel_dom"/>
</dbReference>
<evidence type="ECO:0000256" key="2">
    <source>
        <dbReference type="ARBA" id="ARBA00012636"/>
    </source>
</evidence>
<feature type="domain" description="Malate synthase N-terminal" evidence="12">
    <location>
        <begin position="27"/>
        <end position="79"/>
    </location>
</feature>
<dbReference type="STRING" id="403935.SAMN05216481_10875"/>
<dbReference type="Proteomes" id="UP000199055">
    <property type="component" value="Unassembled WGS sequence"/>
</dbReference>
<evidence type="ECO:0000256" key="8">
    <source>
        <dbReference type="PIRSR" id="PIRSR001363-1"/>
    </source>
</evidence>
<accession>A0A1H9G3H4</accession>
<dbReference type="Pfam" id="PF20656">
    <property type="entry name" value="MS_N"/>
    <property type="match status" value="1"/>
</dbReference>
<dbReference type="InterPro" id="IPR048355">
    <property type="entry name" value="MS_C"/>
</dbReference>
<feature type="active site" description="Proton acceptor" evidence="8">
    <location>
        <position position="175"/>
    </location>
</feature>
<dbReference type="Pfam" id="PF01274">
    <property type="entry name" value="MS_TIM-barrel"/>
    <property type="match status" value="1"/>
</dbReference>
<dbReference type="Gene3D" id="1.20.1220.12">
    <property type="entry name" value="Malate synthase, domain III"/>
    <property type="match status" value="1"/>
</dbReference>
<dbReference type="PROSITE" id="PS00510">
    <property type="entry name" value="MALATE_SYNTHASE"/>
    <property type="match status" value="1"/>
</dbReference>
<dbReference type="RefSeq" id="WP_093660097.1">
    <property type="nucleotide sequence ID" value="NZ_FOET01000008.1"/>
</dbReference>
<keyword evidence="3 9" id="KW-0329">Glyoxylate bypass</keyword>
<dbReference type="EMBL" id="FOET01000008">
    <property type="protein sequence ID" value="SEQ44687.1"/>
    <property type="molecule type" value="Genomic_DNA"/>
</dbReference>
<dbReference type="PANTHER" id="PTHR42902:SF1">
    <property type="entry name" value="MALATE SYNTHASE 1-RELATED"/>
    <property type="match status" value="1"/>
</dbReference>
<protein>
    <recommendedName>
        <fullName evidence="7 9">Malate synthase</fullName>
        <ecNumber evidence="2 9">2.3.3.9</ecNumber>
    </recommendedName>
</protein>
<evidence type="ECO:0000256" key="9">
    <source>
        <dbReference type="RuleBase" id="RU000555"/>
    </source>
</evidence>
<dbReference type="NCBIfam" id="TIGR01344">
    <property type="entry name" value="malate_syn_A"/>
    <property type="match status" value="1"/>
</dbReference>
<dbReference type="GO" id="GO:0004474">
    <property type="term" value="F:malate synthase activity"/>
    <property type="evidence" value="ECO:0007669"/>
    <property type="project" value="UniProtKB-EC"/>
</dbReference>
<dbReference type="AlphaFoldDB" id="A0A1H9G3H4"/>
<evidence type="ECO:0000256" key="4">
    <source>
        <dbReference type="ARBA" id="ARBA00022532"/>
    </source>
</evidence>
<comment type="similarity">
    <text evidence="1 9">Belongs to the malate synthase family.</text>
</comment>
<evidence type="ECO:0000259" key="13">
    <source>
        <dbReference type="Pfam" id="PF20659"/>
    </source>
</evidence>
<keyword evidence="5 9" id="KW-0808">Transferase</keyword>
<evidence type="ECO:0000259" key="12">
    <source>
        <dbReference type="Pfam" id="PF20656"/>
    </source>
</evidence>
<feature type="compositionally biased region" description="Pro residues" evidence="10">
    <location>
        <begin position="1"/>
        <end position="10"/>
    </location>
</feature>
<sequence length="545" mass="60819">MSAAAPPPPAVVTGADPARTPDEHRGRHGEVLTDAALAFLGELHHRFTPRRDELLARRAERRAEIARNGTLDFPPSTAHVREGDWRVAPAPEALRDRRVEITGPVDRRMTVNALNSGARVWLADFEDASAPTWGNVVGGQINLMDAHRRRIDFTAPGGRRYELRPDGETATVVVRPRGWHLDERHLRVGDRAVPGALVDFGLYFFHNARLLLETGRGPYFYLPKLESHLEARLWNDVFVFAQDHCGIPRGSVRATVLIETITAAFEMEEILYELRDHASGLNAGRWDYLFSIVKNFRDAGERFVLPDRNAVTMTAPFMRAYTELLVRTCHKRGAHAIGGMSAFIPDRRDPRANERAFARVRADKDREAGDGFDGSWVAHPDLVPVAQASFDAVLGTRPHQKERLREDVRVTAADLLAVDSLEARPTREGLVGAVRVGIRYIEAWLRGQGAVAIFGLMEDAATAEISRSQIWQWVDAGVVLDTGEKVTPELVRSLAADDLADIRAELGEEAYAAGRWRQAHDLLLRVALDEDYVEFLTLPAYELLD</sequence>
<dbReference type="InterPro" id="IPR011076">
    <property type="entry name" value="Malate_synth_sf"/>
</dbReference>
<keyword evidence="15" id="KW-1185">Reference proteome</keyword>
<dbReference type="InterPro" id="IPR019830">
    <property type="entry name" value="Malate_synthase_CS"/>
</dbReference>
<evidence type="ECO:0000313" key="14">
    <source>
        <dbReference type="EMBL" id="SEQ44687.1"/>
    </source>
</evidence>
<comment type="pathway">
    <text evidence="9">Carbohydrate metabolism; glyoxylate cycle; (S)-malate from isocitrate: step 2/2.</text>
</comment>
<dbReference type="EC" id="2.3.3.9" evidence="2 9"/>
<evidence type="ECO:0000256" key="7">
    <source>
        <dbReference type="ARBA" id="ARBA00068441"/>
    </source>
</evidence>
<proteinExistence type="inferred from homology"/>
<feature type="domain" description="Malate synthase TIM barrel" evidence="11">
    <location>
        <begin position="171"/>
        <end position="417"/>
    </location>
</feature>
<dbReference type="Gene3D" id="3.20.20.360">
    <property type="entry name" value="Malate synthase, domain 3"/>
    <property type="match status" value="1"/>
</dbReference>
<dbReference type="InterPro" id="IPR048356">
    <property type="entry name" value="MS_N"/>
</dbReference>
<evidence type="ECO:0000313" key="15">
    <source>
        <dbReference type="Proteomes" id="UP000199055"/>
    </source>
</evidence>
<dbReference type="PANTHER" id="PTHR42902">
    <property type="entry name" value="MALATE SYNTHASE"/>
    <property type="match status" value="1"/>
</dbReference>
<gene>
    <name evidence="14" type="ORF">SAMN05216481_10875</name>
</gene>
<comment type="catalytic activity">
    <reaction evidence="6 9">
        <text>glyoxylate + acetyl-CoA + H2O = (S)-malate + CoA + H(+)</text>
        <dbReference type="Rhea" id="RHEA:18181"/>
        <dbReference type="ChEBI" id="CHEBI:15377"/>
        <dbReference type="ChEBI" id="CHEBI:15378"/>
        <dbReference type="ChEBI" id="CHEBI:15589"/>
        <dbReference type="ChEBI" id="CHEBI:36655"/>
        <dbReference type="ChEBI" id="CHEBI:57287"/>
        <dbReference type="ChEBI" id="CHEBI:57288"/>
        <dbReference type="EC" id="2.3.3.9"/>
    </reaction>
</comment>